<name>A0ABU0PG50_9MICC</name>
<proteinExistence type="predicted"/>
<evidence type="ECO:0000313" key="1">
    <source>
        <dbReference type="EMBL" id="MDQ0672940.1"/>
    </source>
</evidence>
<keyword evidence="2" id="KW-1185">Reference proteome</keyword>
<gene>
    <name evidence="1" type="ORF">QFZ36_000501</name>
</gene>
<sequence>MARTIEIEVKGLPELESLFAKAPQRTRAETAKALEYSAILIQRNARQEAPIDKGQLRSSIGITRLANAVVIRPGVKYALYVHEGTGLYGPKRAMIRPVRVMAWRGRSGAVFARSSRGQRPNQFMDRAADRSRPGINAAFDQAIKNIIGGK</sequence>
<dbReference type="RefSeq" id="WP_306633652.1">
    <property type="nucleotide sequence ID" value="NZ_JAUSXB010000001.1"/>
</dbReference>
<dbReference type="NCBIfam" id="TIGR01725">
    <property type="entry name" value="phge_HK97_gp10"/>
    <property type="match status" value="1"/>
</dbReference>
<organism evidence="1 2">
    <name type="scientific">Pseudarthrobacter siccitolerans</name>
    <dbReference type="NCBI Taxonomy" id="861266"/>
    <lineage>
        <taxon>Bacteria</taxon>
        <taxon>Bacillati</taxon>
        <taxon>Actinomycetota</taxon>
        <taxon>Actinomycetes</taxon>
        <taxon>Micrococcales</taxon>
        <taxon>Micrococcaceae</taxon>
        <taxon>Pseudarthrobacter</taxon>
    </lineage>
</organism>
<dbReference type="EMBL" id="JAUSXB010000001">
    <property type="protein sequence ID" value="MDQ0672940.1"/>
    <property type="molecule type" value="Genomic_DNA"/>
</dbReference>
<protein>
    <submittedName>
        <fullName evidence="1">HK97 gp10 family phage protein</fullName>
    </submittedName>
</protein>
<dbReference type="Proteomes" id="UP001236806">
    <property type="component" value="Unassembled WGS sequence"/>
</dbReference>
<reference evidence="1 2" key="1">
    <citation type="submission" date="2023-07" db="EMBL/GenBank/DDBJ databases">
        <title>Comparative genomics of wheat-associated soil bacteria to identify genetic determinants of phenazine resistance.</title>
        <authorList>
            <person name="Mouncey N."/>
        </authorList>
    </citation>
    <scope>NUCLEOTIDE SEQUENCE [LARGE SCALE GENOMIC DNA]</scope>
    <source>
        <strain evidence="1 2">W1I3</strain>
    </source>
</reference>
<evidence type="ECO:0000313" key="2">
    <source>
        <dbReference type="Proteomes" id="UP001236806"/>
    </source>
</evidence>
<comment type="caution">
    <text evidence="1">The sequence shown here is derived from an EMBL/GenBank/DDBJ whole genome shotgun (WGS) entry which is preliminary data.</text>
</comment>
<dbReference type="Pfam" id="PF04883">
    <property type="entry name" value="HK97-gp10_like"/>
    <property type="match status" value="1"/>
</dbReference>
<dbReference type="InterPro" id="IPR010064">
    <property type="entry name" value="HK97-gp10_tail"/>
</dbReference>
<accession>A0ABU0PG50</accession>